<keyword evidence="2" id="KW-1185">Reference proteome</keyword>
<evidence type="ECO:0000313" key="1">
    <source>
        <dbReference type="EMBL" id="ARD24121.1"/>
    </source>
</evidence>
<protein>
    <recommendedName>
        <fullName evidence="3">HEAT repeat domain-containing protein</fullName>
    </recommendedName>
</protein>
<evidence type="ECO:0000313" key="2">
    <source>
        <dbReference type="Proteomes" id="UP000191820"/>
    </source>
</evidence>
<dbReference type="EMBL" id="CP020472">
    <property type="protein sequence ID" value="ARD24121.1"/>
    <property type="molecule type" value="Genomic_DNA"/>
</dbReference>
<sequence>MTTALSLFGRLLLQQQLPKGFHELRLDEPKTGVLQPYKPVATANNRLLAQAERASEQASKNQHTSNFIARLEQANQITSFEQRAPIIKNLLQQWSNHDIHAVLHWLQQQPITNELGEYYSPVLQRYMQEDELGAGEMILSLSAFDVMPSIIAHYINHLTHKDVEAALLWVDSIHDDLSKQQATQSLLNAWSQQAPLEVMQYLSDNSQISEAVSQNAMISIANQLSKQQHQASIDAIHQYPEVLQTKLVYSLMTHWPISDAANAIEWINTLDGGLKNEAIRSYIDYFGVSQQPEVSFELATNMVNHPLKSALLLRVLTHWYRIDPSYASQRVRTTMKLTEIEKQQLIAQVNQAIERSNHQPTR</sequence>
<reference evidence="1 2" key="1">
    <citation type="submission" date="2017-03" db="EMBL/GenBank/DDBJ databases">
        <title>Genome sequencing of Shewanella japonica KCTC 22435.</title>
        <authorList>
            <person name="Kim K.M."/>
        </authorList>
    </citation>
    <scope>NUCLEOTIDE SEQUENCE [LARGE SCALE GENOMIC DNA]</scope>
    <source>
        <strain evidence="1 2">KCTC 22435</strain>
    </source>
</reference>
<gene>
    <name evidence="1" type="ORF">SJ2017_3892</name>
</gene>
<organism evidence="1 2">
    <name type="scientific">Shewanella japonica</name>
    <dbReference type="NCBI Taxonomy" id="93973"/>
    <lineage>
        <taxon>Bacteria</taxon>
        <taxon>Pseudomonadati</taxon>
        <taxon>Pseudomonadota</taxon>
        <taxon>Gammaproteobacteria</taxon>
        <taxon>Alteromonadales</taxon>
        <taxon>Shewanellaceae</taxon>
        <taxon>Shewanella</taxon>
    </lineage>
</organism>
<accession>A0ABN4YHT3</accession>
<evidence type="ECO:0008006" key="3">
    <source>
        <dbReference type="Google" id="ProtNLM"/>
    </source>
</evidence>
<proteinExistence type="predicted"/>
<name>A0ABN4YHT3_9GAMM</name>
<dbReference type="Proteomes" id="UP000191820">
    <property type="component" value="Chromosome"/>
</dbReference>